<sequence>LRWYIFQLKSLPTGLLSHVLVELKKIQVEDVCNPIFELPKEYPSNSVLMAYWLNKNIRSCVAINQPSATIDNNTKLDEQDCTLLIHNVLKRDTMTYLFCADLEHKSPSWQTQKPELHILEILVAGDPMILTCTIKGTEKKTKPLSFPGIDPPCSPAQMAPATPPPTAVLTLKPQDYNTTLRCHLNFSAAMFSGSAGVVFQVISPTRLLNASCSLEKTLQCSCSFHGLPTPSMQWLLEGVPVSVNNTNSIFKVTSTVIGAWNNSTISLTGEPDLLMNLRCEGKNQYGIHASRVFLLPDKHSGSSVFVKGLTQGIIYGSIISALFFFFLVLLIVKMLQWWEDRNISKAKEAPIIQIPELLEEPETAV</sequence>
<dbReference type="HOGENOM" id="CLU_825235_0_0_1"/>
<evidence type="ECO:0000256" key="1">
    <source>
        <dbReference type="ARBA" id="ARBA00004167"/>
    </source>
</evidence>
<dbReference type="STRING" id="9669.ENSMPUP00000001424"/>
<evidence type="ECO:0000256" key="3">
    <source>
        <dbReference type="ARBA" id="ARBA00022989"/>
    </source>
</evidence>
<evidence type="ECO:0000256" key="2">
    <source>
        <dbReference type="ARBA" id="ARBA00022692"/>
    </source>
</evidence>
<proteinExistence type="predicted"/>
<protein>
    <recommendedName>
        <fullName evidence="7">Ig-like domain-containing protein</fullName>
    </recommendedName>
</protein>
<keyword evidence="2 5" id="KW-0812">Transmembrane</keyword>
<dbReference type="EMBL" id="AEYP01068172">
    <property type="status" value="NOT_ANNOTATED_CDS"/>
    <property type="molecule type" value="Genomic_DNA"/>
</dbReference>
<dbReference type="InterPro" id="IPR051036">
    <property type="entry name" value="SIGLEC"/>
</dbReference>
<feature type="transmembrane region" description="Helical" evidence="5">
    <location>
        <begin position="312"/>
        <end position="332"/>
    </location>
</feature>
<dbReference type="OMA" id="MKMLKWW"/>
<organism evidence="6">
    <name type="scientific">Mustela putorius furo</name>
    <name type="common">European domestic ferret</name>
    <name type="synonym">Mustela furo</name>
    <dbReference type="NCBI Taxonomy" id="9669"/>
    <lineage>
        <taxon>Eukaryota</taxon>
        <taxon>Metazoa</taxon>
        <taxon>Chordata</taxon>
        <taxon>Craniata</taxon>
        <taxon>Vertebrata</taxon>
        <taxon>Euteleostomi</taxon>
        <taxon>Mammalia</taxon>
        <taxon>Eutheria</taxon>
        <taxon>Laurasiatheria</taxon>
        <taxon>Carnivora</taxon>
        <taxon>Caniformia</taxon>
        <taxon>Musteloidea</taxon>
        <taxon>Mustelidae</taxon>
        <taxon>Mustelinae</taxon>
        <taxon>Mustela</taxon>
    </lineage>
</organism>
<dbReference type="InParanoid" id="M3XQS4"/>
<dbReference type="GO" id="GO:0005886">
    <property type="term" value="C:plasma membrane"/>
    <property type="evidence" value="ECO:0007669"/>
    <property type="project" value="TreeGrafter"/>
</dbReference>
<dbReference type="PANTHER" id="PTHR12035:SF113">
    <property type="entry name" value="RIKEN CDNA 4931406B18 GENE"/>
    <property type="match status" value="1"/>
</dbReference>
<evidence type="ECO:0008006" key="7">
    <source>
        <dbReference type="Google" id="ProtNLM"/>
    </source>
</evidence>
<keyword evidence="4 5" id="KW-0472">Membrane</keyword>
<dbReference type="PANTHER" id="PTHR12035">
    <property type="entry name" value="SIALIC ACID BINDING IMMUNOGLOBULIN-LIKE LECTIN"/>
    <property type="match status" value="1"/>
</dbReference>
<reference evidence="6" key="1">
    <citation type="submission" date="2024-06" db="UniProtKB">
        <authorList>
            <consortium name="Ensembl"/>
        </authorList>
    </citation>
    <scope>IDENTIFICATION</scope>
</reference>
<dbReference type="Gene3D" id="2.60.40.10">
    <property type="entry name" value="Immunoglobulins"/>
    <property type="match status" value="1"/>
</dbReference>
<dbReference type="AlphaFoldDB" id="M3XQS4"/>
<evidence type="ECO:0000313" key="6">
    <source>
        <dbReference type="Ensembl" id="ENSMPUP00000001424.1"/>
    </source>
</evidence>
<name>M3XQS4_MUSPF</name>
<accession>M3XQS4</accession>
<dbReference type="eggNOG" id="ENOG502RU30">
    <property type="taxonomic scope" value="Eukaryota"/>
</dbReference>
<dbReference type="Ensembl" id="ENSMPUT00000001453.1">
    <property type="protein sequence ID" value="ENSMPUP00000001424.1"/>
    <property type="gene ID" value="ENSMPUG00000001436.1"/>
</dbReference>
<dbReference type="SUPFAM" id="SSF48726">
    <property type="entry name" value="Immunoglobulin"/>
    <property type="match status" value="1"/>
</dbReference>
<keyword evidence="3 5" id="KW-1133">Transmembrane helix</keyword>
<dbReference type="InterPro" id="IPR013783">
    <property type="entry name" value="Ig-like_fold"/>
</dbReference>
<comment type="subcellular location">
    <subcellularLocation>
        <location evidence="1">Membrane</location>
        <topology evidence="1">Single-pass membrane protein</topology>
    </subcellularLocation>
</comment>
<dbReference type="GO" id="GO:0007155">
    <property type="term" value="P:cell adhesion"/>
    <property type="evidence" value="ECO:0007669"/>
    <property type="project" value="TreeGrafter"/>
</dbReference>
<dbReference type="GO" id="GO:0033691">
    <property type="term" value="F:sialic acid binding"/>
    <property type="evidence" value="ECO:0007669"/>
    <property type="project" value="TreeGrafter"/>
</dbReference>
<evidence type="ECO:0000256" key="4">
    <source>
        <dbReference type="ARBA" id="ARBA00023136"/>
    </source>
</evidence>
<evidence type="ECO:0000256" key="5">
    <source>
        <dbReference type="SAM" id="Phobius"/>
    </source>
</evidence>
<dbReference type="InterPro" id="IPR036179">
    <property type="entry name" value="Ig-like_dom_sf"/>
</dbReference>
<dbReference type="GeneTree" id="ENSGT01150000286907"/>